<dbReference type="EMBL" id="NCKU01000563">
    <property type="protein sequence ID" value="RWS15027.1"/>
    <property type="molecule type" value="Genomic_DNA"/>
</dbReference>
<comment type="pathway">
    <text evidence="7">Cofactor biosynthesis; ubiquinone biosynthesis.</text>
</comment>
<evidence type="ECO:0000313" key="10">
    <source>
        <dbReference type="EMBL" id="RWS15027.1"/>
    </source>
</evidence>
<dbReference type="InterPro" id="IPR007715">
    <property type="entry name" value="Coq4"/>
</dbReference>
<dbReference type="EC" id="4.1.1.130" evidence="7"/>
<evidence type="ECO:0000313" key="8">
    <source>
        <dbReference type="EMBL" id="RWS12513.1"/>
    </source>
</evidence>
<evidence type="ECO:0000256" key="2">
    <source>
        <dbReference type="ARBA" id="ARBA00022792"/>
    </source>
</evidence>
<comment type="catalytic activity">
    <reaction evidence="7">
        <text>a 4-hydroxy-3-methoxy-5-(all-trans-polyprenyl)benzoate + H(+) = a 2-methoxy-6-(all-trans-polyprenyl)phenol + CO2</text>
        <dbReference type="Rhea" id="RHEA:81179"/>
        <dbReference type="Rhea" id="RHEA-COMP:9551"/>
        <dbReference type="Rhea" id="RHEA-COMP:10931"/>
        <dbReference type="ChEBI" id="CHEBI:15378"/>
        <dbReference type="ChEBI" id="CHEBI:16526"/>
        <dbReference type="ChEBI" id="CHEBI:62731"/>
        <dbReference type="ChEBI" id="CHEBI:84443"/>
        <dbReference type="EC" id="4.1.1.130"/>
    </reaction>
</comment>
<dbReference type="InterPro" id="IPR027540">
    <property type="entry name" value="Coq4_euk"/>
</dbReference>
<comment type="subcellular location">
    <subcellularLocation>
        <location evidence="7">Mitochondrion inner membrane</location>
        <topology evidence="7">Peripheral membrane protein</topology>
        <orientation evidence="7">Matrix side</orientation>
    </subcellularLocation>
</comment>
<keyword evidence="4 7" id="KW-0496">Mitochondrion</keyword>
<evidence type="ECO:0000256" key="4">
    <source>
        <dbReference type="ARBA" id="ARBA00023128"/>
    </source>
</evidence>
<evidence type="ECO:0000256" key="3">
    <source>
        <dbReference type="ARBA" id="ARBA00022833"/>
    </source>
</evidence>
<dbReference type="Pfam" id="PF05019">
    <property type="entry name" value="Coq4"/>
    <property type="match status" value="1"/>
</dbReference>
<keyword evidence="7" id="KW-0479">Metal-binding</keyword>
<protein>
    <recommendedName>
        <fullName evidence="7">Ubiquinone biosynthesis protein COQ4 homolog, mitochondrial</fullName>
    </recommendedName>
    <alternativeName>
        <fullName evidence="7">4-hydroxy-3-methoxy-5-polyprenylbenzoate decarboxylase</fullName>
        <ecNumber evidence="7">4.1.1.130</ecNumber>
    </alternativeName>
    <alternativeName>
        <fullName evidence="7">Coenzyme Q biosynthesis protein 4 homolog</fullName>
    </alternativeName>
</protein>
<dbReference type="UniPathway" id="UPA00232"/>
<evidence type="ECO:0000313" key="11">
    <source>
        <dbReference type="EMBL" id="RWS15035.1"/>
    </source>
</evidence>
<comment type="caution">
    <text evidence="9">The sequence shown here is derived from an EMBL/GenBank/DDBJ whole genome shotgun (WGS) entry which is preliminary data.</text>
</comment>
<reference evidence="9 12" key="1">
    <citation type="journal article" date="2018" name="Gigascience">
        <title>Genomes of trombidid mites reveal novel predicted allergens and laterally-transferred genes associated with secondary metabolism.</title>
        <authorList>
            <person name="Dong X."/>
            <person name="Chaisiri K."/>
            <person name="Xia D."/>
            <person name="Armstrong S.D."/>
            <person name="Fang Y."/>
            <person name="Donnelly M.J."/>
            <person name="Kadowaki T."/>
            <person name="McGarry J.W."/>
            <person name="Darby A.C."/>
            <person name="Makepeace B.L."/>
        </authorList>
    </citation>
    <scope>NUCLEOTIDE SEQUENCE [LARGE SCALE GENOMIC DNA]</scope>
    <source>
        <strain evidence="9">UoL-WK</strain>
    </source>
</reference>
<dbReference type="EMBL" id="NCKU01000562">
    <property type="protein sequence ID" value="RWS15035.1"/>
    <property type="molecule type" value="Genomic_DNA"/>
</dbReference>
<feature type="binding site" evidence="7">
    <location>
        <position position="161"/>
    </location>
    <ligand>
        <name>Zn(2+)</name>
        <dbReference type="ChEBI" id="CHEBI:29105"/>
    </ligand>
</feature>
<dbReference type="PANTHER" id="PTHR12922:SF7">
    <property type="entry name" value="UBIQUINONE BIOSYNTHESIS PROTEIN COQ4 HOMOLOG, MITOCHONDRIAL"/>
    <property type="match status" value="1"/>
</dbReference>
<dbReference type="AlphaFoldDB" id="A0A3S3PIT6"/>
<evidence type="ECO:0000256" key="7">
    <source>
        <dbReference type="HAMAP-Rule" id="MF_03111"/>
    </source>
</evidence>
<dbReference type="STRING" id="1965070.A0A3S3PIT6"/>
<name>A0A3S3PIT6_9ACAR</name>
<dbReference type="GO" id="GO:0120539">
    <property type="term" value="F:4-hydroxy-3-methoxy-5-polyprenylbenzoate decarboxylase activity"/>
    <property type="evidence" value="ECO:0007669"/>
    <property type="project" value="UniProtKB-EC"/>
</dbReference>
<evidence type="ECO:0000256" key="6">
    <source>
        <dbReference type="ARBA" id="ARBA00023239"/>
    </source>
</evidence>
<gene>
    <name evidence="8" type="ORF">B4U79_02922</name>
    <name evidence="11" type="ORF">B4U79_04024</name>
    <name evidence="10" type="ORF">B4U79_04180</name>
    <name evidence="9" type="ORF">B4U79_04630</name>
</gene>
<keyword evidence="12" id="KW-1185">Reference proteome</keyword>
<keyword evidence="3 7" id="KW-0862">Zinc</keyword>
<dbReference type="GO" id="GO:0031314">
    <property type="term" value="C:extrinsic component of mitochondrial inner membrane"/>
    <property type="evidence" value="ECO:0007669"/>
    <property type="project" value="UniProtKB-UniRule"/>
</dbReference>
<dbReference type="HAMAP" id="MF_03111">
    <property type="entry name" value="Coq4"/>
    <property type="match status" value="1"/>
</dbReference>
<accession>A0A3S3PIT6</accession>
<evidence type="ECO:0000256" key="1">
    <source>
        <dbReference type="ARBA" id="ARBA00022688"/>
    </source>
</evidence>
<keyword evidence="5 7" id="KW-0472">Membrane</keyword>
<reference evidence="9" key="2">
    <citation type="submission" date="2018-11" db="EMBL/GenBank/DDBJ databases">
        <title>Trombidioid mite genomics.</title>
        <authorList>
            <person name="Dong X."/>
        </authorList>
    </citation>
    <scope>NUCLEOTIDE SEQUENCE</scope>
    <source>
        <strain evidence="9">UoL-WK</strain>
    </source>
</reference>
<organism evidence="9 12">
    <name type="scientific">Dinothrombium tinctorium</name>
    <dbReference type="NCBI Taxonomy" id="1965070"/>
    <lineage>
        <taxon>Eukaryota</taxon>
        <taxon>Metazoa</taxon>
        <taxon>Ecdysozoa</taxon>
        <taxon>Arthropoda</taxon>
        <taxon>Chelicerata</taxon>
        <taxon>Arachnida</taxon>
        <taxon>Acari</taxon>
        <taxon>Acariformes</taxon>
        <taxon>Trombidiformes</taxon>
        <taxon>Prostigmata</taxon>
        <taxon>Anystina</taxon>
        <taxon>Parasitengona</taxon>
        <taxon>Trombidioidea</taxon>
        <taxon>Trombidiidae</taxon>
        <taxon>Dinothrombium</taxon>
    </lineage>
</organism>
<keyword evidence="1 7" id="KW-0831">Ubiquinone biosynthesis</keyword>
<dbReference type="EMBL" id="NCKU01001287">
    <property type="protein sequence ID" value="RWS12513.1"/>
    <property type="molecule type" value="Genomic_DNA"/>
</dbReference>
<evidence type="ECO:0000313" key="9">
    <source>
        <dbReference type="EMBL" id="RWS13313.1"/>
    </source>
</evidence>
<feature type="binding site" evidence="7">
    <location>
        <position position="173"/>
    </location>
    <ligand>
        <name>Zn(2+)</name>
        <dbReference type="ChEBI" id="CHEBI:29105"/>
    </ligand>
</feature>
<sequence length="256" mass="29483">MNIRQLQKLYPRHIPTTTTQKLLLAIGSSATALIDPLRDGINSIQIAAMFALFSFQNIQTIDMVAVSGEVLGGNALRKMYRQMRSSEEGRRVLIDKPIINTKVVDLNELSRLPKGTFGAEYVRFMTENKISSDTRKPVKFVDDPELAYVMQRYRETHDMVHVLTAMPISLPGEVAVKWIEAIQTGLPMCWGAAIFGPLTLNREERRDYIHHYLQWALKCGHEAKPFITYYYEKRLEQNIDDLRREMNIPLPLPHLR</sequence>
<feature type="binding site" evidence="7">
    <location>
        <position position="157"/>
    </location>
    <ligand>
        <name>Zn(2+)</name>
        <dbReference type="ChEBI" id="CHEBI:29105"/>
    </ligand>
</feature>
<comment type="similarity">
    <text evidence="7">Belongs to the COQ4 family.</text>
</comment>
<keyword evidence="2 7" id="KW-0999">Mitochondrion inner membrane</keyword>
<dbReference type="Proteomes" id="UP000285301">
    <property type="component" value="Unassembled WGS sequence"/>
</dbReference>
<dbReference type="OrthoDB" id="4249at2759"/>
<keyword evidence="6 7" id="KW-0456">Lyase</keyword>
<dbReference type="EMBL" id="NCKU01001027">
    <property type="protein sequence ID" value="RWS13313.1"/>
    <property type="molecule type" value="Genomic_DNA"/>
</dbReference>
<feature type="binding site" evidence="7">
    <location>
        <position position="158"/>
    </location>
    <ligand>
        <name>Zn(2+)</name>
        <dbReference type="ChEBI" id="CHEBI:29105"/>
    </ligand>
</feature>
<comment type="cofactor">
    <cofactor evidence="7">
        <name>Zn(2+)</name>
        <dbReference type="ChEBI" id="CHEBI:29105"/>
    </cofactor>
</comment>
<comment type="function">
    <text evidence="7">Lyase that catalyzes the C1-decarboxylation of 4-hydroxy-3-methoxy-5-(all-trans-polyprenyl)benzoic acid into 2-methoxy-6-(all-trans-polyprenyl)phenol during ubiquinone biosynthesis.</text>
</comment>
<evidence type="ECO:0000313" key="12">
    <source>
        <dbReference type="Proteomes" id="UP000285301"/>
    </source>
</evidence>
<proteinExistence type="inferred from homology"/>
<dbReference type="PANTHER" id="PTHR12922">
    <property type="entry name" value="UBIQUINONE BIOSYNTHESIS PROTEIN"/>
    <property type="match status" value="1"/>
</dbReference>
<comment type="subunit">
    <text evidence="7">Component of a multi-subunit COQ enzyme complex.</text>
</comment>
<evidence type="ECO:0000256" key="5">
    <source>
        <dbReference type="ARBA" id="ARBA00023136"/>
    </source>
</evidence>
<dbReference type="GO" id="GO:0008270">
    <property type="term" value="F:zinc ion binding"/>
    <property type="evidence" value="ECO:0007669"/>
    <property type="project" value="UniProtKB-UniRule"/>
</dbReference>